<organism evidence="1 2">
    <name type="scientific">Sporanaerobium hydrogeniformans</name>
    <dbReference type="NCBI Taxonomy" id="3072179"/>
    <lineage>
        <taxon>Bacteria</taxon>
        <taxon>Bacillati</taxon>
        <taxon>Bacillota</taxon>
        <taxon>Clostridia</taxon>
        <taxon>Lachnospirales</taxon>
        <taxon>Lachnospiraceae</taxon>
        <taxon>Sporanaerobium</taxon>
    </lineage>
</organism>
<evidence type="ECO:0000313" key="2">
    <source>
        <dbReference type="Proteomes" id="UP000224460"/>
    </source>
</evidence>
<dbReference type="EMBL" id="PEDL01000017">
    <property type="protein sequence ID" value="PHV69850.1"/>
    <property type="molecule type" value="Genomic_DNA"/>
</dbReference>
<proteinExistence type="predicted"/>
<gene>
    <name evidence="1" type="ORF">CS063_13505</name>
</gene>
<dbReference type="Proteomes" id="UP000224460">
    <property type="component" value="Unassembled WGS sequence"/>
</dbReference>
<protein>
    <submittedName>
        <fullName evidence="1">Uncharacterized protein</fullName>
    </submittedName>
</protein>
<sequence>MRLSHCKVILLTLLLSTTYILGIDLYDQKANTLGTLYEAVQLPGLTYNQIEVSFSGINEGQVASLKDFVQKGAEAITAFSHGEECSKLCTQLHDNDAQTSLGKEDSAIKVHVEDEQKHSLYELELKANKKTPTTSFYVLKLHGTEDIGQLELWRQAAFKLYDKWRVSPSEYISFKGCLQGTLSVSEQEVWANTVMKNLHGEITDTYIPTDREDMVTYYGYTKDYKDFIRDHRGQKANTQISFIYNEEEDSTTCMIAFPFYNEPF</sequence>
<comment type="caution">
    <text evidence="1">The sequence shown here is derived from an EMBL/GenBank/DDBJ whole genome shotgun (WGS) entry which is preliminary data.</text>
</comment>
<name>A0AC61DAQ8_9FIRM</name>
<keyword evidence="2" id="KW-1185">Reference proteome</keyword>
<evidence type="ECO:0000313" key="1">
    <source>
        <dbReference type="EMBL" id="PHV69850.1"/>
    </source>
</evidence>
<reference evidence="1" key="1">
    <citation type="submission" date="2017-10" db="EMBL/GenBank/DDBJ databases">
        <title>Genome sequence of cellulolytic Lachnospiraceae bacterium XHS1971 isolated from hotspring sediment.</title>
        <authorList>
            <person name="Vasudevan G."/>
            <person name="Joshi A.J."/>
            <person name="Hivarkar S."/>
            <person name="Lanjekar V.B."/>
            <person name="Dhakephalkar P.K."/>
            <person name="Dagar S."/>
        </authorList>
    </citation>
    <scope>NUCLEOTIDE SEQUENCE</scope>
    <source>
        <strain evidence="1">XHS1971</strain>
    </source>
</reference>
<accession>A0AC61DAQ8</accession>